<accession>A0ABQ5MW64</accession>
<evidence type="ECO:0000313" key="2">
    <source>
        <dbReference type="Proteomes" id="UP001209654"/>
    </source>
</evidence>
<comment type="caution">
    <text evidence="1">The sequence shown here is derived from an EMBL/GenBank/DDBJ whole genome shotgun (WGS) entry which is preliminary data.</text>
</comment>
<proteinExistence type="predicted"/>
<dbReference type="EMBL" id="BRVS01000013">
    <property type="protein sequence ID" value="GLB68208.1"/>
    <property type="molecule type" value="Genomic_DNA"/>
</dbReference>
<keyword evidence="2" id="KW-1185">Reference proteome</keyword>
<gene>
    <name evidence="1" type="ORF">AHIS1636_26500</name>
</gene>
<sequence length="120" mass="12881">MKDKVSGGIARRPGSDRAAFEAASGRKIRVLVRLDTDLQSARIQVGGTLTSENLRALYAVARRTNALAPGIEILVDLSGARVTGNALDDLKTVERQEHLPEASDPLHLACRLRVLDLVAA</sequence>
<evidence type="ECO:0008006" key="3">
    <source>
        <dbReference type="Google" id="ProtNLM"/>
    </source>
</evidence>
<reference evidence="1 2" key="1">
    <citation type="journal article" date="2023" name="Int. J. Syst. Evol. Microbiol.">
        <title>Arthrobacter mangrovi sp. nov., an actinobacterium isolated from the rhizosphere of a mangrove.</title>
        <authorList>
            <person name="Hamada M."/>
            <person name="Saitou S."/>
            <person name="Enomoto N."/>
            <person name="Nanri K."/>
            <person name="Hidaka K."/>
            <person name="Miura T."/>
            <person name="Tamura T."/>
        </authorList>
    </citation>
    <scope>NUCLEOTIDE SEQUENCE [LARGE SCALE GENOMIC DNA]</scope>
    <source>
        <strain evidence="1 2">NBRC 112813</strain>
    </source>
</reference>
<protein>
    <recommendedName>
        <fullName evidence="3">STAS domain-containing protein</fullName>
    </recommendedName>
</protein>
<name>A0ABQ5MW64_9MICC</name>
<evidence type="ECO:0000313" key="1">
    <source>
        <dbReference type="EMBL" id="GLB68208.1"/>
    </source>
</evidence>
<organism evidence="1 2">
    <name type="scientific">Arthrobacter mangrovi</name>
    <dbReference type="NCBI Taxonomy" id="2966350"/>
    <lineage>
        <taxon>Bacteria</taxon>
        <taxon>Bacillati</taxon>
        <taxon>Actinomycetota</taxon>
        <taxon>Actinomycetes</taxon>
        <taxon>Micrococcales</taxon>
        <taxon>Micrococcaceae</taxon>
        <taxon>Arthrobacter</taxon>
    </lineage>
</organism>
<dbReference type="RefSeq" id="WP_264796306.1">
    <property type="nucleotide sequence ID" value="NZ_BRVS01000013.1"/>
</dbReference>
<dbReference type="Proteomes" id="UP001209654">
    <property type="component" value="Unassembled WGS sequence"/>
</dbReference>